<dbReference type="PANTHER" id="PTHR41913">
    <property type="entry name" value="DUF1684 DOMAIN-CONTAINING PROTEIN"/>
    <property type="match status" value="1"/>
</dbReference>
<dbReference type="EMBL" id="VSSQ01002350">
    <property type="protein sequence ID" value="MPM14859.1"/>
    <property type="molecule type" value="Genomic_DNA"/>
</dbReference>
<name>A0A644XFJ9_9ZZZZ</name>
<organism evidence="1">
    <name type="scientific">bioreactor metagenome</name>
    <dbReference type="NCBI Taxonomy" id="1076179"/>
    <lineage>
        <taxon>unclassified sequences</taxon>
        <taxon>metagenomes</taxon>
        <taxon>ecological metagenomes</taxon>
    </lineage>
</organism>
<accession>A0A644XFJ9</accession>
<dbReference type="AlphaFoldDB" id="A0A644XFJ9"/>
<sequence>MKQAFLLLSFSFCLLSFSSAQTDSAWYQSVIVWQQEMNKEYADSATSPLTPEDRAVFKGLPFYAPNADFCVQAILELTPDAEPFIMKTSGVRTPTYRQYGVFNFEIKGQAFVLPAYQRVEVLTTDEYADYLFIPFNDQTNGESTYISGRYLDLQIQKDSVYILDFNKAYNPYCAYNHKYSCPIPPKENFLDIRIEAGVIDNK</sequence>
<dbReference type="InterPro" id="IPR012467">
    <property type="entry name" value="DUF1684"/>
</dbReference>
<protein>
    <recommendedName>
        <fullName evidence="2">DUF1684 domain-containing protein</fullName>
    </recommendedName>
</protein>
<evidence type="ECO:0000313" key="1">
    <source>
        <dbReference type="EMBL" id="MPM14859.1"/>
    </source>
</evidence>
<comment type="caution">
    <text evidence="1">The sequence shown here is derived from an EMBL/GenBank/DDBJ whole genome shotgun (WGS) entry which is preliminary data.</text>
</comment>
<reference evidence="1" key="1">
    <citation type="submission" date="2019-08" db="EMBL/GenBank/DDBJ databases">
        <authorList>
            <person name="Kucharzyk K."/>
            <person name="Murdoch R.W."/>
            <person name="Higgins S."/>
            <person name="Loffler F."/>
        </authorList>
    </citation>
    <scope>NUCLEOTIDE SEQUENCE</scope>
</reference>
<proteinExistence type="predicted"/>
<dbReference type="Pfam" id="PF07920">
    <property type="entry name" value="DUF1684"/>
    <property type="match status" value="1"/>
</dbReference>
<evidence type="ECO:0008006" key="2">
    <source>
        <dbReference type="Google" id="ProtNLM"/>
    </source>
</evidence>
<gene>
    <name evidence="1" type="ORF">SDC9_61223</name>
</gene>
<dbReference type="PANTHER" id="PTHR41913:SF1">
    <property type="entry name" value="DUF1684 DOMAIN-CONTAINING PROTEIN"/>
    <property type="match status" value="1"/>
</dbReference>